<name>A0A7M2T5A4_STRCW</name>
<keyword evidence="1" id="KW-0560">Oxidoreductase</keyword>
<gene>
    <name evidence="4" type="ORF">IPT68_29490</name>
</gene>
<dbReference type="EMBL" id="CP063374">
    <property type="protein sequence ID" value="QOV43782.1"/>
    <property type="molecule type" value="Genomic_DNA"/>
</dbReference>
<dbReference type="CDD" id="cd05227">
    <property type="entry name" value="AR_SDR_e"/>
    <property type="match status" value="1"/>
</dbReference>
<evidence type="ECO:0000256" key="2">
    <source>
        <dbReference type="ARBA" id="ARBA00023445"/>
    </source>
</evidence>
<evidence type="ECO:0000313" key="4">
    <source>
        <dbReference type="EMBL" id="QOV43782.1"/>
    </source>
</evidence>
<feature type="domain" description="Ketoreductase" evidence="3">
    <location>
        <begin position="13"/>
        <end position="200"/>
    </location>
</feature>
<sequence length="352" mass="37652">MTTEDPTSIPEDATILVTGGSGFVGSHTVVGLLRAGHRTRVAVRGPAQEAQTLAALQQAGVDPAGRLTFAVADLSADAGWAQAMDGVTHVLHHASPFPVAPPETEDEVVLPARDGALRVITAARNAGIARVVMTSSYAAIGYTRTPDDHYTEENWTDPETPGLPAYHKSKILAEAAAWDYVRTHGDIELVVINPTGIFGPQLVDRPSGSIGLIKAMLNGDMPVVPVMHFGVVDVRDVVDLHLRAMVHPKAAGERFIANKGSSSFFGLANILRERFPAFAEKLPAKELTIEEVHEAAKTEPALREAAVLQGRIPVISNDKARSVLGWEPREITDTITATAEALIELDVVRLTE</sequence>
<accession>A0A7M2T5A4</accession>
<evidence type="ECO:0000256" key="1">
    <source>
        <dbReference type="ARBA" id="ARBA00023002"/>
    </source>
</evidence>
<dbReference type="Proteomes" id="UP000594008">
    <property type="component" value="Chromosome"/>
</dbReference>
<dbReference type="GO" id="GO:0016616">
    <property type="term" value="F:oxidoreductase activity, acting on the CH-OH group of donors, NAD or NADP as acceptor"/>
    <property type="evidence" value="ECO:0007669"/>
    <property type="project" value="TreeGrafter"/>
</dbReference>
<dbReference type="KEGG" id="schf:IPT68_29490"/>
<dbReference type="InterPro" id="IPR036291">
    <property type="entry name" value="NAD(P)-bd_dom_sf"/>
</dbReference>
<dbReference type="AlphaFoldDB" id="A0A7M2T5A4"/>
<dbReference type="InterPro" id="IPR001509">
    <property type="entry name" value="Epimerase_deHydtase"/>
</dbReference>
<comment type="similarity">
    <text evidence="2">Belongs to the NAD(P)-dependent epimerase/dehydratase family. Dihydroflavonol-4-reductase subfamily.</text>
</comment>
<evidence type="ECO:0000313" key="5">
    <source>
        <dbReference type="Proteomes" id="UP000594008"/>
    </source>
</evidence>
<protein>
    <submittedName>
        <fullName evidence="4">Aldehyde reductase</fullName>
    </submittedName>
</protein>
<dbReference type="PANTHER" id="PTHR10366:SF564">
    <property type="entry name" value="STEROL-4-ALPHA-CARBOXYLATE 3-DEHYDROGENASE, DECARBOXYLATING"/>
    <property type="match status" value="1"/>
</dbReference>
<dbReference type="InterPro" id="IPR057326">
    <property type="entry name" value="KR_dom"/>
</dbReference>
<dbReference type="SMART" id="SM00822">
    <property type="entry name" value="PKS_KR"/>
    <property type="match status" value="1"/>
</dbReference>
<keyword evidence="5" id="KW-1185">Reference proteome</keyword>
<dbReference type="PANTHER" id="PTHR10366">
    <property type="entry name" value="NAD DEPENDENT EPIMERASE/DEHYDRATASE"/>
    <property type="match status" value="1"/>
</dbReference>
<dbReference type="SUPFAM" id="SSF51735">
    <property type="entry name" value="NAD(P)-binding Rossmann-fold domains"/>
    <property type="match status" value="1"/>
</dbReference>
<dbReference type="RefSeq" id="WP_189699942.1">
    <property type="nucleotide sequence ID" value="NZ_BMTA01000015.1"/>
</dbReference>
<proteinExistence type="inferred from homology"/>
<dbReference type="Pfam" id="PF01370">
    <property type="entry name" value="Epimerase"/>
    <property type="match status" value="1"/>
</dbReference>
<reference evidence="4 5" key="1">
    <citation type="submission" date="2020-10" db="EMBL/GenBank/DDBJ databases">
        <title>Streptomyces chromofuscus complate genome analysis.</title>
        <authorList>
            <person name="Anwar N."/>
        </authorList>
    </citation>
    <scope>NUCLEOTIDE SEQUENCE [LARGE SCALE GENOMIC DNA]</scope>
    <source>
        <strain evidence="4 5">DSM 40273</strain>
    </source>
</reference>
<organism evidence="4 5">
    <name type="scientific">Streptomyces chromofuscus</name>
    <dbReference type="NCBI Taxonomy" id="42881"/>
    <lineage>
        <taxon>Bacteria</taxon>
        <taxon>Bacillati</taxon>
        <taxon>Actinomycetota</taxon>
        <taxon>Actinomycetes</taxon>
        <taxon>Kitasatosporales</taxon>
        <taxon>Streptomycetaceae</taxon>
        <taxon>Streptomyces</taxon>
    </lineage>
</organism>
<dbReference type="FunFam" id="3.40.50.720:FF:000336">
    <property type="entry name" value="Aldehyde reductase"/>
    <property type="match status" value="1"/>
</dbReference>
<evidence type="ECO:0000259" key="3">
    <source>
        <dbReference type="SMART" id="SM00822"/>
    </source>
</evidence>
<dbReference type="InterPro" id="IPR050425">
    <property type="entry name" value="NAD(P)_dehydrat-like"/>
</dbReference>
<dbReference type="Gene3D" id="3.40.50.720">
    <property type="entry name" value="NAD(P)-binding Rossmann-like Domain"/>
    <property type="match status" value="1"/>
</dbReference>